<dbReference type="AlphaFoldDB" id="E0S434"/>
<dbReference type="HOGENOM" id="CLU_2449027_0_0_9"/>
<keyword evidence="2" id="KW-1185">Reference proteome</keyword>
<dbReference type="KEGG" id="bpb:bpr_II229"/>
<gene>
    <name evidence="1" type="ordered locus">bpr_II229</name>
</gene>
<sequence length="89" mass="10143">MDEAVKGCIEKDVLKDILEKFSSEVIEMLLTEYNEVETMNAFREEGRAEKLIQDVDGVVEEFGTSIERACKACHVSVKKYYAAKTMLNM</sequence>
<proteinExistence type="predicted"/>
<evidence type="ECO:0000313" key="2">
    <source>
        <dbReference type="Proteomes" id="UP000001299"/>
    </source>
</evidence>
<reference evidence="1 2" key="1">
    <citation type="journal article" date="2010" name="PLoS ONE">
        <title>The glycobiome of the rumen bacterium Butyrivibrio proteoclasticus B316(T) highlights adaptation to a polysaccharide-rich environment.</title>
        <authorList>
            <person name="Kelly W.J."/>
            <person name="Leahy S.C."/>
            <person name="Altermann E."/>
            <person name="Yeoman C.J."/>
            <person name="Dunne J.C."/>
            <person name="Kong Z."/>
            <person name="Pacheco D.M."/>
            <person name="Li D."/>
            <person name="Noel S.J."/>
            <person name="Moon C.D."/>
            <person name="Cookson A.L."/>
            <person name="Attwood G.T."/>
        </authorList>
    </citation>
    <scope>NUCLEOTIDE SEQUENCE [LARGE SCALE GENOMIC DNA]</scope>
    <source>
        <strain evidence="2">ATCC 51982 / DSM 14932 / B316</strain>
        <plasmid evidence="2">Plasmid pCY360</plasmid>
    </source>
</reference>
<evidence type="ECO:0000313" key="1">
    <source>
        <dbReference type="EMBL" id="ADL36166.1"/>
    </source>
</evidence>
<organism evidence="1 2">
    <name type="scientific">Butyrivibrio proteoclasticus (strain ATCC 51982 / DSM 14932 / B316)</name>
    <name type="common">Clostridium proteoclasticum</name>
    <dbReference type="NCBI Taxonomy" id="515622"/>
    <lineage>
        <taxon>Bacteria</taxon>
        <taxon>Bacillati</taxon>
        <taxon>Bacillota</taxon>
        <taxon>Clostridia</taxon>
        <taxon>Lachnospirales</taxon>
        <taxon>Lachnospiraceae</taxon>
        <taxon>Butyrivibrio</taxon>
    </lineage>
</organism>
<protein>
    <submittedName>
        <fullName evidence="1">Uncharacterized protein</fullName>
    </submittedName>
</protein>
<accession>E0S434</accession>
<dbReference type="EMBL" id="CP001812">
    <property type="protein sequence ID" value="ADL36166.1"/>
    <property type="molecule type" value="Genomic_DNA"/>
</dbReference>
<name>E0S434_BUTPB</name>
<dbReference type="Proteomes" id="UP000001299">
    <property type="component" value="Plasmid pCY360"/>
</dbReference>
<geneLocation type="plasmid" evidence="1 2">
    <name>pCY360</name>
</geneLocation>
<keyword evidence="1" id="KW-0614">Plasmid</keyword>